<protein>
    <submittedName>
        <fullName evidence="1">Uncharacterized protein</fullName>
    </submittedName>
</protein>
<proteinExistence type="predicted"/>
<dbReference type="AlphaFoldDB" id="A0A173MFV0"/>
<reference evidence="2" key="1">
    <citation type="submission" date="2017-01" db="EMBL/GenBank/DDBJ databases">
        <authorList>
            <person name="Varghese N."/>
            <person name="Submissions S."/>
        </authorList>
    </citation>
    <scope>NUCLEOTIDE SEQUENCE [LARGE SCALE GENOMIC DNA]</scope>
    <source>
        <strain evidence="2">DSM 21054</strain>
    </source>
</reference>
<name>A0A173MFV0_9BACT</name>
<evidence type="ECO:0000313" key="2">
    <source>
        <dbReference type="Proteomes" id="UP000186917"/>
    </source>
</evidence>
<keyword evidence="2" id="KW-1185">Reference proteome</keyword>
<dbReference type="Proteomes" id="UP000186917">
    <property type="component" value="Unassembled WGS sequence"/>
</dbReference>
<dbReference type="EMBL" id="FTOR01000007">
    <property type="protein sequence ID" value="SIT27201.1"/>
    <property type="molecule type" value="Genomic_DNA"/>
</dbReference>
<organism evidence="1 2">
    <name type="scientific">Filimonas lacunae</name>
    <dbReference type="NCBI Taxonomy" id="477680"/>
    <lineage>
        <taxon>Bacteria</taxon>
        <taxon>Pseudomonadati</taxon>
        <taxon>Bacteroidota</taxon>
        <taxon>Chitinophagia</taxon>
        <taxon>Chitinophagales</taxon>
        <taxon>Chitinophagaceae</taxon>
        <taxon>Filimonas</taxon>
    </lineage>
</organism>
<gene>
    <name evidence="1" type="ORF">SAMN05421788_107168</name>
</gene>
<accession>A0A173MFV0</accession>
<dbReference type="KEGG" id="fln:FLA_2523"/>
<evidence type="ECO:0000313" key="1">
    <source>
        <dbReference type="EMBL" id="SIT27201.1"/>
    </source>
</evidence>
<sequence>MCALQLNRQIAKLHFPLFKGLGNAGGNCVKNNLSDCI</sequence>
<dbReference type="STRING" id="477680.SAMN05421788_107168"/>